<dbReference type="SUPFAM" id="SSF49870">
    <property type="entry name" value="Osmotin, thaumatin-like protein"/>
    <property type="match status" value="1"/>
</dbReference>
<name>A0AAD7KXP9_QUISA</name>
<dbReference type="EMBL" id="JARAOO010000012">
    <property type="protein sequence ID" value="KAJ7947673.1"/>
    <property type="molecule type" value="Genomic_DNA"/>
</dbReference>
<evidence type="ECO:0000256" key="1">
    <source>
        <dbReference type="ARBA" id="ARBA00010607"/>
    </source>
</evidence>
<evidence type="ECO:0000313" key="5">
    <source>
        <dbReference type="Proteomes" id="UP001163823"/>
    </source>
</evidence>
<dbReference type="AlphaFoldDB" id="A0AAD7KXP9"/>
<keyword evidence="2" id="KW-1015">Disulfide bond</keyword>
<evidence type="ECO:0000256" key="2">
    <source>
        <dbReference type="PIRSR" id="PIRSR002703-1"/>
    </source>
</evidence>
<evidence type="ECO:0000256" key="3">
    <source>
        <dbReference type="SAM" id="SignalP"/>
    </source>
</evidence>
<dbReference type="PRINTS" id="PR00347">
    <property type="entry name" value="THAUMATIN"/>
</dbReference>
<dbReference type="PIRSF" id="PIRSF002703">
    <property type="entry name" value="Thaumatin"/>
    <property type="match status" value="1"/>
</dbReference>
<gene>
    <name evidence="4" type="ORF">O6P43_028254</name>
</gene>
<keyword evidence="3" id="KW-0732">Signal</keyword>
<organism evidence="4 5">
    <name type="scientific">Quillaja saponaria</name>
    <name type="common">Soap bark tree</name>
    <dbReference type="NCBI Taxonomy" id="32244"/>
    <lineage>
        <taxon>Eukaryota</taxon>
        <taxon>Viridiplantae</taxon>
        <taxon>Streptophyta</taxon>
        <taxon>Embryophyta</taxon>
        <taxon>Tracheophyta</taxon>
        <taxon>Spermatophyta</taxon>
        <taxon>Magnoliopsida</taxon>
        <taxon>eudicotyledons</taxon>
        <taxon>Gunneridae</taxon>
        <taxon>Pentapetalae</taxon>
        <taxon>rosids</taxon>
        <taxon>fabids</taxon>
        <taxon>Fabales</taxon>
        <taxon>Quillajaceae</taxon>
        <taxon>Quillaja</taxon>
    </lineage>
</organism>
<proteinExistence type="inferred from homology"/>
<dbReference type="SMART" id="SM00205">
    <property type="entry name" value="THN"/>
    <property type="match status" value="1"/>
</dbReference>
<comment type="similarity">
    <text evidence="1">Belongs to the thaumatin family.</text>
</comment>
<dbReference type="InterPro" id="IPR037176">
    <property type="entry name" value="Osmotin/thaumatin-like_sf"/>
</dbReference>
<dbReference type="PROSITE" id="PS51367">
    <property type="entry name" value="THAUMATIN_2"/>
    <property type="match status" value="1"/>
</dbReference>
<evidence type="ECO:0000313" key="4">
    <source>
        <dbReference type="EMBL" id="KAJ7947673.1"/>
    </source>
</evidence>
<feature type="disulfide bond" evidence="2">
    <location>
        <begin position="85"/>
        <end position="94"/>
    </location>
</feature>
<dbReference type="PANTHER" id="PTHR31048">
    <property type="entry name" value="OS03G0233200 PROTEIN"/>
    <property type="match status" value="1"/>
</dbReference>
<sequence>MASSSFLILATALVLTLTWTPSTAQPGLILTLVNNCPFTIWPAIQPNAGHPVLERGGFALHSLTHRSFPGPTHHWSGRIWARTGCTYSNNHFHCTTGDCGGRLECNGAGGATPATLAQFSIHHGTNDFSAYGVSLVDGFNVPLDRDPTRRKRSMSSSGVSF</sequence>
<reference evidence="4" key="1">
    <citation type="journal article" date="2023" name="Science">
        <title>Elucidation of the pathway for biosynthesis of saponin adjuvants from the soapbark tree.</title>
        <authorList>
            <person name="Reed J."/>
            <person name="Orme A."/>
            <person name="El-Demerdash A."/>
            <person name="Owen C."/>
            <person name="Martin L.B.B."/>
            <person name="Misra R.C."/>
            <person name="Kikuchi S."/>
            <person name="Rejzek M."/>
            <person name="Martin A.C."/>
            <person name="Harkess A."/>
            <person name="Leebens-Mack J."/>
            <person name="Louveau T."/>
            <person name="Stephenson M.J."/>
            <person name="Osbourn A."/>
        </authorList>
    </citation>
    <scope>NUCLEOTIDE SEQUENCE</scope>
    <source>
        <strain evidence="4">S10</strain>
    </source>
</reference>
<dbReference type="Proteomes" id="UP001163823">
    <property type="component" value="Chromosome 12"/>
</dbReference>
<feature type="chain" id="PRO_5042078924" evidence="3">
    <location>
        <begin position="25"/>
        <end position="161"/>
    </location>
</feature>
<dbReference type="InterPro" id="IPR001938">
    <property type="entry name" value="Thaumatin"/>
</dbReference>
<feature type="disulfide bond" evidence="2">
    <location>
        <begin position="99"/>
        <end position="105"/>
    </location>
</feature>
<protein>
    <submittedName>
        <fullName evidence="4">Thaumatin</fullName>
    </submittedName>
</protein>
<feature type="signal peptide" evidence="3">
    <location>
        <begin position="1"/>
        <end position="24"/>
    </location>
</feature>
<keyword evidence="5" id="KW-1185">Reference proteome</keyword>
<dbReference type="Gene3D" id="2.60.110.10">
    <property type="entry name" value="Thaumatin"/>
    <property type="match status" value="1"/>
</dbReference>
<accession>A0AAD7KXP9</accession>
<dbReference type="Pfam" id="PF00314">
    <property type="entry name" value="Thaumatin"/>
    <property type="match status" value="1"/>
</dbReference>
<dbReference type="KEGG" id="qsa:O6P43_028254"/>
<comment type="caution">
    <text evidence="4">The sequence shown here is derived from an EMBL/GenBank/DDBJ whole genome shotgun (WGS) entry which is preliminary data.</text>
</comment>